<keyword evidence="5" id="KW-1185">Reference proteome</keyword>
<evidence type="ECO:0000313" key="4">
    <source>
        <dbReference type="EMBL" id="SPJ25906.1"/>
    </source>
</evidence>
<dbReference type="EC" id="1.3.1.54" evidence="4"/>
<protein>
    <submittedName>
        <fullName evidence="4">Precorrin-6A reductase</fullName>
        <ecNumber evidence="4">1.3.1.54</ecNumber>
    </submittedName>
</protein>
<dbReference type="RefSeq" id="WP_108895625.1">
    <property type="nucleotide sequence ID" value="NZ_ONZF01000012.1"/>
</dbReference>
<evidence type="ECO:0000256" key="1">
    <source>
        <dbReference type="ARBA" id="ARBA00004953"/>
    </source>
</evidence>
<accession>A0A2R8C0R1</accession>
<dbReference type="GO" id="GO:0009236">
    <property type="term" value="P:cobalamin biosynthetic process"/>
    <property type="evidence" value="ECO:0007669"/>
    <property type="project" value="UniProtKB-UniPathway"/>
</dbReference>
<keyword evidence="3 4" id="KW-0560">Oxidoreductase</keyword>
<dbReference type="InterPro" id="IPR003723">
    <property type="entry name" value="Precorrin-6x_reduct"/>
</dbReference>
<proteinExistence type="predicted"/>
<gene>
    <name evidence="4" type="primary">cobK_2</name>
    <name evidence="4" type="ORF">PAA8504_03758</name>
</gene>
<dbReference type="OrthoDB" id="5183775at2"/>
<dbReference type="PROSITE" id="PS51014">
    <property type="entry name" value="COBK_CBIJ"/>
    <property type="match status" value="1"/>
</dbReference>
<name>A0A2R8C0R1_9RHOB</name>
<evidence type="ECO:0000256" key="3">
    <source>
        <dbReference type="ARBA" id="ARBA00023002"/>
    </source>
</evidence>
<dbReference type="Proteomes" id="UP000244912">
    <property type="component" value="Unassembled WGS sequence"/>
</dbReference>
<dbReference type="EMBL" id="ONZF01000012">
    <property type="protein sequence ID" value="SPJ25906.1"/>
    <property type="molecule type" value="Genomic_DNA"/>
</dbReference>
<organism evidence="4 5">
    <name type="scientific">Palleronia abyssalis</name>
    <dbReference type="NCBI Taxonomy" id="1501240"/>
    <lineage>
        <taxon>Bacteria</taxon>
        <taxon>Pseudomonadati</taxon>
        <taxon>Pseudomonadota</taxon>
        <taxon>Alphaproteobacteria</taxon>
        <taxon>Rhodobacterales</taxon>
        <taxon>Roseobacteraceae</taxon>
        <taxon>Palleronia</taxon>
    </lineage>
</organism>
<dbReference type="PANTHER" id="PTHR36925">
    <property type="entry name" value="COBALT-PRECORRIN-6A REDUCTASE"/>
    <property type="match status" value="1"/>
</dbReference>
<dbReference type="AlphaFoldDB" id="A0A2R8C0R1"/>
<dbReference type="Pfam" id="PF02571">
    <property type="entry name" value="CbiJ"/>
    <property type="match status" value="1"/>
</dbReference>
<reference evidence="4 5" key="1">
    <citation type="submission" date="2018-03" db="EMBL/GenBank/DDBJ databases">
        <authorList>
            <person name="Keele B.F."/>
        </authorList>
    </citation>
    <scope>NUCLEOTIDE SEQUENCE [LARGE SCALE GENOMIC DNA]</scope>
    <source>
        <strain evidence="4 5">CECT 8504</strain>
    </source>
</reference>
<dbReference type="GO" id="GO:0016994">
    <property type="term" value="F:precorrin-6A reductase activity"/>
    <property type="evidence" value="ECO:0007669"/>
    <property type="project" value="UniProtKB-EC"/>
</dbReference>
<sequence length="245" mass="26609">MRLLLLAGTQEARQIVAALKSVTGLGLTVSVARPMRPPEAFGVATRIGGFGGDDGFRSYLKEEQVGAVLDATHPFAARVSMRSARICRELGVPYGQLLRPPWLPGPGDRWHFAEDETAAGAFVPSGVCVFIGTGQHRLDAFGPMPGRRVFVRQIDHAPLHHPPFEDGMWIVGHPPFDAEGEIKLFGELGIDWLVVRNAGGAASRPKLDAARELGIEVAMIRRPPRPEAVRFDTIAGAIAWARRVE</sequence>
<dbReference type="PANTHER" id="PTHR36925:SF1">
    <property type="entry name" value="COBALT-PRECORRIN-6A REDUCTASE"/>
    <property type="match status" value="1"/>
</dbReference>
<keyword evidence="2" id="KW-0169">Cobalamin biosynthesis</keyword>
<evidence type="ECO:0000313" key="5">
    <source>
        <dbReference type="Proteomes" id="UP000244912"/>
    </source>
</evidence>
<evidence type="ECO:0000256" key="2">
    <source>
        <dbReference type="ARBA" id="ARBA00022573"/>
    </source>
</evidence>
<comment type="pathway">
    <text evidence="1">Cofactor biosynthesis; adenosylcobalamin biosynthesis.</text>
</comment>
<dbReference type="UniPathway" id="UPA00148"/>